<keyword evidence="12" id="KW-0472">Membrane</keyword>
<keyword evidence="6" id="KW-0547">Nucleotide-binding</keyword>
<dbReference type="Pfam" id="PF03822">
    <property type="entry name" value="NAF"/>
    <property type="match status" value="1"/>
</dbReference>
<accession>A0A7J8Y2E5</accession>
<dbReference type="PANTHER" id="PTHR43895:SF32">
    <property type="entry name" value="SERINE_THREONINE-PROTEIN KINASE CHK1"/>
    <property type="match status" value="1"/>
</dbReference>
<evidence type="ECO:0000313" key="14">
    <source>
        <dbReference type="EMBL" id="MBA0693738.1"/>
    </source>
</evidence>
<keyword evidence="9" id="KW-0464">Manganese</keyword>
<proteinExistence type="inferred from homology"/>
<comment type="catalytic activity">
    <reaction evidence="11">
        <text>L-seryl-[protein] + ATP = O-phospho-L-seryl-[protein] + ADP + H(+)</text>
        <dbReference type="Rhea" id="RHEA:17989"/>
        <dbReference type="Rhea" id="RHEA-COMP:9863"/>
        <dbReference type="Rhea" id="RHEA-COMP:11604"/>
        <dbReference type="ChEBI" id="CHEBI:15378"/>
        <dbReference type="ChEBI" id="CHEBI:29999"/>
        <dbReference type="ChEBI" id="CHEBI:30616"/>
        <dbReference type="ChEBI" id="CHEBI:83421"/>
        <dbReference type="ChEBI" id="CHEBI:456216"/>
        <dbReference type="EC" id="2.7.11.1"/>
    </reaction>
</comment>
<evidence type="ECO:0000256" key="12">
    <source>
        <dbReference type="SAM" id="Phobius"/>
    </source>
</evidence>
<evidence type="ECO:0000256" key="11">
    <source>
        <dbReference type="ARBA" id="ARBA00048679"/>
    </source>
</evidence>
<gene>
    <name evidence="14" type="ORF">Goari_004089</name>
</gene>
<evidence type="ECO:0000256" key="7">
    <source>
        <dbReference type="ARBA" id="ARBA00022777"/>
    </source>
</evidence>
<keyword evidence="12" id="KW-0812">Transmembrane</keyword>
<dbReference type="GO" id="GO:0007165">
    <property type="term" value="P:signal transduction"/>
    <property type="evidence" value="ECO:0007669"/>
    <property type="project" value="InterPro"/>
</dbReference>
<dbReference type="Gene3D" id="3.30.310.80">
    <property type="entry name" value="Kinase associated domain 1, KA1"/>
    <property type="match status" value="1"/>
</dbReference>
<reference evidence="14 15" key="1">
    <citation type="journal article" date="2019" name="Genome Biol. Evol.">
        <title>Insights into the evolution of the New World diploid cottons (Gossypium, subgenus Houzingenia) based on genome sequencing.</title>
        <authorList>
            <person name="Grover C.E."/>
            <person name="Arick M.A. 2nd"/>
            <person name="Thrash A."/>
            <person name="Conover J.L."/>
            <person name="Sanders W.S."/>
            <person name="Peterson D.G."/>
            <person name="Frelichowski J.E."/>
            <person name="Scheffler J.A."/>
            <person name="Scheffler B.E."/>
            <person name="Wendel J.F."/>
        </authorList>
    </citation>
    <scope>NUCLEOTIDE SEQUENCE [LARGE SCALE GENOMIC DNA]</scope>
    <source>
        <strain evidence="14">185</strain>
        <tissue evidence="14">Leaf</tissue>
    </source>
</reference>
<dbReference type="EMBL" id="JABFAA010000010">
    <property type="protein sequence ID" value="MBA0693738.1"/>
    <property type="molecule type" value="Genomic_DNA"/>
</dbReference>
<comment type="caution">
    <text evidence="14">The sequence shown here is derived from an EMBL/GenBank/DDBJ whole genome shotgun (WGS) entry which is preliminary data.</text>
</comment>
<keyword evidence="15" id="KW-1185">Reference proteome</keyword>
<name>A0A7J8Y2E5_GOSAI</name>
<keyword evidence="7" id="KW-0418">Kinase</keyword>
<keyword evidence="12" id="KW-1133">Transmembrane helix</keyword>
<dbReference type="InterPro" id="IPR018451">
    <property type="entry name" value="NAF/FISL_domain"/>
</dbReference>
<keyword evidence="5" id="KW-0808">Transferase</keyword>
<feature type="transmembrane region" description="Helical" evidence="12">
    <location>
        <begin position="107"/>
        <end position="127"/>
    </location>
</feature>
<dbReference type="AlphaFoldDB" id="A0A7J8Y2E5"/>
<evidence type="ECO:0000256" key="5">
    <source>
        <dbReference type="ARBA" id="ARBA00022679"/>
    </source>
</evidence>
<dbReference type="GO" id="GO:0004674">
    <property type="term" value="F:protein serine/threonine kinase activity"/>
    <property type="evidence" value="ECO:0007669"/>
    <property type="project" value="UniProtKB-KW"/>
</dbReference>
<evidence type="ECO:0000256" key="6">
    <source>
        <dbReference type="ARBA" id="ARBA00022741"/>
    </source>
</evidence>
<evidence type="ECO:0000256" key="9">
    <source>
        <dbReference type="ARBA" id="ARBA00023211"/>
    </source>
</evidence>
<evidence type="ECO:0000256" key="1">
    <source>
        <dbReference type="ARBA" id="ARBA00001936"/>
    </source>
</evidence>
<protein>
    <recommendedName>
        <fullName evidence="3">non-specific serine/threonine protein kinase</fullName>
        <ecNumber evidence="3">2.7.11.1</ecNumber>
    </recommendedName>
</protein>
<dbReference type="GO" id="GO:0005524">
    <property type="term" value="F:ATP binding"/>
    <property type="evidence" value="ECO:0007669"/>
    <property type="project" value="UniProtKB-KW"/>
</dbReference>
<keyword evidence="8" id="KW-0067">ATP-binding</keyword>
<dbReference type="EC" id="2.7.11.1" evidence="3"/>
<evidence type="ECO:0000259" key="13">
    <source>
        <dbReference type="PROSITE" id="PS50816"/>
    </source>
</evidence>
<comment type="cofactor">
    <cofactor evidence="1">
        <name>Mn(2+)</name>
        <dbReference type="ChEBI" id="CHEBI:29035"/>
    </cofactor>
</comment>
<feature type="domain" description="NAF" evidence="13">
    <location>
        <begin position="71"/>
        <end position="95"/>
    </location>
</feature>
<evidence type="ECO:0000256" key="2">
    <source>
        <dbReference type="ARBA" id="ARBA00006234"/>
    </source>
</evidence>
<dbReference type="Proteomes" id="UP000593577">
    <property type="component" value="Unassembled WGS sequence"/>
</dbReference>
<evidence type="ECO:0000256" key="10">
    <source>
        <dbReference type="ARBA" id="ARBA00047899"/>
    </source>
</evidence>
<comment type="catalytic activity">
    <reaction evidence="10">
        <text>L-threonyl-[protein] + ATP = O-phospho-L-threonyl-[protein] + ADP + H(+)</text>
        <dbReference type="Rhea" id="RHEA:46608"/>
        <dbReference type="Rhea" id="RHEA-COMP:11060"/>
        <dbReference type="Rhea" id="RHEA-COMP:11605"/>
        <dbReference type="ChEBI" id="CHEBI:15378"/>
        <dbReference type="ChEBI" id="CHEBI:30013"/>
        <dbReference type="ChEBI" id="CHEBI:30616"/>
        <dbReference type="ChEBI" id="CHEBI:61977"/>
        <dbReference type="ChEBI" id="CHEBI:456216"/>
        <dbReference type="EC" id="2.7.11.1"/>
    </reaction>
</comment>
<sequence length="246" mass="28443">MAGYLPFYEIDIPTLYKKRIQIEGIKKHPWFKKNYLPVKPSDEEVNLDDVRAVFDDIEDQYVSEQSVAKEGGPLMMNAFEMITLSQGLNLSSLFDRQQKLALLKFDLLRHFTSLQCISLLIMVYWLVVADMDYVKRQTRFVSRKPPRDIISSVEAVAESMGLKVHTRNYKTRLERISANKVGEFAVVLEVFEVAPSLFMADVRKASGDTLEYHKQFYKNFCTKLENIIWKPTEDVANPSVLRSLTC</sequence>
<dbReference type="CDD" id="cd12195">
    <property type="entry name" value="CIPK_C"/>
    <property type="match status" value="1"/>
</dbReference>
<organism evidence="14 15">
    <name type="scientific">Gossypium aridum</name>
    <name type="common">American cotton</name>
    <name type="synonym">Erioxylum aridum</name>
    <dbReference type="NCBI Taxonomy" id="34290"/>
    <lineage>
        <taxon>Eukaryota</taxon>
        <taxon>Viridiplantae</taxon>
        <taxon>Streptophyta</taxon>
        <taxon>Embryophyta</taxon>
        <taxon>Tracheophyta</taxon>
        <taxon>Spermatophyta</taxon>
        <taxon>Magnoliopsida</taxon>
        <taxon>eudicotyledons</taxon>
        <taxon>Gunneridae</taxon>
        <taxon>Pentapetalae</taxon>
        <taxon>rosids</taxon>
        <taxon>malvids</taxon>
        <taxon>Malvales</taxon>
        <taxon>Malvaceae</taxon>
        <taxon>Malvoideae</taxon>
        <taxon>Gossypium</taxon>
    </lineage>
</organism>
<keyword evidence="4" id="KW-0723">Serine/threonine-protein kinase</keyword>
<evidence type="ECO:0000256" key="4">
    <source>
        <dbReference type="ARBA" id="ARBA00022527"/>
    </source>
</evidence>
<dbReference type="PROSITE" id="PS50816">
    <property type="entry name" value="NAF"/>
    <property type="match status" value="1"/>
</dbReference>
<comment type="similarity">
    <text evidence="2">Belongs to the protein kinase superfamily. CAMK Ser/Thr protein kinase family. SNF1 subfamily.</text>
</comment>
<evidence type="ECO:0000256" key="8">
    <source>
        <dbReference type="ARBA" id="ARBA00022840"/>
    </source>
</evidence>
<dbReference type="PANTHER" id="PTHR43895">
    <property type="entry name" value="CALCIUM/CALMODULIN-DEPENDENT PROTEIN KINASE KINASE-RELATED"/>
    <property type="match status" value="1"/>
</dbReference>
<dbReference type="InterPro" id="IPR004041">
    <property type="entry name" value="NAF_dom"/>
</dbReference>
<evidence type="ECO:0000256" key="3">
    <source>
        <dbReference type="ARBA" id="ARBA00012513"/>
    </source>
</evidence>
<dbReference type="FunFam" id="3.30.310.80:FF:000005">
    <property type="entry name" value="Non-specific serine/threonine protein kinase"/>
    <property type="match status" value="1"/>
</dbReference>
<evidence type="ECO:0000313" key="15">
    <source>
        <dbReference type="Proteomes" id="UP000593577"/>
    </source>
</evidence>